<proteinExistence type="predicted"/>
<dbReference type="RefSeq" id="XP_025407272.1">
    <property type="nucleotide sequence ID" value="XM_025551487.1"/>
</dbReference>
<evidence type="ECO:0000313" key="3">
    <source>
        <dbReference type="RefSeq" id="XP_025407272.1"/>
    </source>
</evidence>
<feature type="signal peptide" evidence="1">
    <location>
        <begin position="1"/>
        <end position="19"/>
    </location>
</feature>
<dbReference type="GeneID" id="112681222"/>
<dbReference type="Proteomes" id="UP000694846">
    <property type="component" value="Unplaced"/>
</dbReference>
<evidence type="ECO:0000313" key="2">
    <source>
        <dbReference type="Proteomes" id="UP000694846"/>
    </source>
</evidence>
<evidence type="ECO:0000256" key="1">
    <source>
        <dbReference type="SAM" id="SignalP"/>
    </source>
</evidence>
<feature type="chain" id="PRO_5034622309" evidence="1">
    <location>
        <begin position="20"/>
        <end position="112"/>
    </location>
</feature>
<name>A0A8B8FA52_9HEMI</name>
<sequence length="112" mass="11667">MQFQVSFALLAMVVCFAAAAEEAKPQSATSATDRSKRGLIAPLVASPYVAAPYAAAPYVAAPYAAAPYAVASPYAAATPYAIASPYATPYVSSYTSYPYVAKALASPYTYYP</sequence>
<accession>A0A8B8FA52</accession>
<keyword evidence="2" id="KW-1185">Reference proteome</keyword>
<reference evidence="3" key="1">
    <citation type="submission" date="2025-08" db="UniProtKB">
        <authorList>
            <consortium name="RefSeq"/>
        </authorList>
    </citation>
    <scope>IDENTIFICATION</scope>
    <source>
        <tissue evidence="3">Whole body</tissue>
    </source>
</reference>
<gene>
    <name evidence="3" type="primary">LOC112681222</name>
</gene>
<protein>
    <submittedName>
        <fullName evidence="3">Testis-specific gene A8 protein-like</fullName>
    </submittedName>
</protein>
<organism evidence="2 3">
    <name type="scientific">Sipha flava</name>
    <name type="common">yellow sugarcane aphid</name>
    <dbReference type="NCBI Taxonomy" id="143950"/>
    <lineage>
        <taxon>Eukaryota</taxon>
        <taxon>Metazoa</taxon>
        <taxon>Ecdysozoa</taxon>
        <taxon>Arthropoda</taxon>
        <taxon>Hexapoda</taxon>
        <taxon>Insecta</taxon>
        <taxon>Pterygota</taxon>
        <taxon>Neoptera</taxon>
        <taxon>Paraneoptera</taxon>
        <taxon>Hemiptera</taxon>
        <taxon>Sternorrhyncha</taxon>
        <taxon>Aphidomorpha</taxon>
        <taxon>Aphidoidea</taxon>
        <taxon>Aphididae</taxon>
        <taxon>Sipha</taxon>
    </lineage>
</organism>
<dbReference type="AlphaFoldDB" id="A0A8B8FA52"/>
<keyword evidence="1" id="KW-0732">Signal</keyword>